<keyword evidence="2" id="KW-0732">Signal</keyword>
<sequence>MKKLVFAALIAVGGLAASVGASSAMAMAPAPVSHTGASADVQDVRWDKHHRHHHYRHHHYKMYPNKRYHRGEGKDLYFHHDPHSQYRREHRRIQ</sequence>
<evidence type="ECO:0000256" key="2">
    <source>
        <dbReference type="SAM" id="SignalP"/>
    </source>
</evidence>
<accession>A0ABU0FF61</accession>
<keyword evidence="4" id="KW-1185">Reference proteome</keyword>
<dbReference type="EMBL" id="JAUSVK010000001">
    <property type="protein sequence ID" value="MDQ0392670.1"/>
    <property type="molecule type" value="Genomic_DNA"/>
</dbReference>
<feature type="chain" id="PRO_5045212157" evidence="2">
    <location>
        <begin position="27"/>
        <end position="94"/>
    </location>
</feature>
<name>A0ABU0FF61_9HYPH</name>
<gene>
    <name evidence="3" type="ORF">J3R73_002462</name>
</gene>
<feature type="region of interest" description="Disordered" evidence="1">
    <location>
        <begin position="73"/>
        <end position="94"/>
    </location>
</feature>
<reference evidence="3 4" key="1">
    <citation type="submission" date="2023-07" db="EMBL/GenBank/DDBJ databases">
        <title>Genomic Encyclopedia of Type Strains, Phase IV (KMG-IV): sequencing the most valuable type-strain genomes for metagenomic binning, comparative biology and taxonomic classification.</title>
        <authorList>
            <person name="Goeker M."/>
        </authorList>
    </citation>
    <scope>NUCLEOTIDE SEQUENCE [LARGE SCALE GENOMIC DNA]</scope>
    <source>
        <strain evidence="3 4">DSM 5896</strain>
    </source>
</reference>
<protein>
    <submittedName>
        <fullName evidence="3">Ni/Co efflux regulator RcnB</fullName>
    </submittedName>
</protein>
<feature type="compositionally biased region" description="Basic and acidic residues" evidence="1">
    <location>
        <begin position="73"/>
        <end position="87"/>
    </location>
</feature>
<proteinExistence type="predicted"/>
<comment type="caution">
    <text evidence="3">The sequence shown here is derived from an EMBL/GenBank/DDBJ whole genome shotgun (WGS) entry which is preliminary data.</text>
</comment>
<evidence type="ECO:0000256" key="1">
    <source>
        <dbReference type="SAM" id="MobiDB-lite"/>
    </source>
</evidence>
<organism evidence="3 4">
    <name type="scientific">Labrys monachus</name>
    <dbReference type="NCBI Taxonomy" id="217067"/>
    <lineage>
        <taxon>Bacteria</taxon>
        <taxon>Pseudomonadati</taxon>
        <taxon>Pseudomonadota</taxon>
        <taxon>Alphaproteobacteria</taxon>
        <taxon>Hyphomicrobiales</taxon>
        <taxon>Xanthobacteraceae</taxon>
        <taxon>Labrys</taxon>
    </lineage>
</organism>
<evidence type="ECO:0000313" key="4">
    <source>
        <dbReference type="Proteomes" id="UP001237448"/>
    </source>
</evidence>
<evidence type="ECO:0000313" key="3">
    <source>
        <dbReference type="EMBL" id="MDQ0392670.1"/>
    </source>
</evidence>
<dbReference type="RefSeq" id="WP_307426893.1">
    <property type="nucleotide sequence ID" value="NZ_JAUSVK010000001.1"/>
</dbReference>
<feature type="signal peptide" evidence="2">
    <location>
        <begin position="1"/>
        <end position="26"/>
    </location>
</feature>
<dbReference type="Proteomes" id="UP001237448">
    <property type="component" value="Unassembled WGS sequence"/>
</dbReference>